<dbReference type="PANTHER" id="PTHR34294:SF1">
    <property type="entry name" value="TRANSCRIPTIONAL REGULATOR LSRR"/>
    <property type="match status" value="1"/>
</dbReference>
<dbReference type="InterPro" id="IPR036388">
    <property type="entry name" value="WH-like_DNA-bd_sf"/>
</dbReference>
<dbReference type="AlphaFoldDB" id="A0A852WSP0"/>
<dbReference type="InterPro" id="IPR007324">
    <property type="entry name" value="Sugar-bd_dom_put"/>
</dbReference>
<comment type="caution">
    <text evidence="6">The sequence shown here is derived from an EMBL/GenBank/DDBJ whole genome shotgun (WGS) entry which is preliminary data.</text>
</comment>
<dbReference type="GO" id="GO:0003677">
    <property type="term" value="F:DNA binding"/>
    <property type="evidence" value="ECO:0007669"/>
    <property type="project" value="UniProtKB-KW"/>
</dbReference>
<evidence type="ECO:0000313" key="6">
    <source>
        <dbReference type="EMBL" id="NYG20578.1"/>
    </source>
</evidence>
<evidence type="ECO:0000259" key="5">
    <source>
        <dbReference type="Pfam" id="PF04198"/>
    </source>
</evidence>
<dbReference type="SUPFAM" id="SSF100950">
    <property type="entry name" value="NagB/RpiA/CoA transferase-like"/>
    <property type="match status" value="1"/>
</dbReference>
<dbReference type="InterPro" id="IPR013324">
    <property type="entry name" value="RNA_pol_sigma_r3/r4-like"/>
</dbReference>
<dbReference type="Gene3D" id="1.10.10.10">
    <property type="entry name" value="Winged helix-like DNA-binding domain superfamily/Winged helix DNA-binding domain"/>
    <property type="match status" value="1"/>
</dbReference>
<name>A0A852WSP0_9MICO</name>
<sequence length="341" mass="37245">MNDQSTLPVEDGTEAVPGKTRDALRAAHLYYMQDLTMDAIAHELHTSRSSVSRLLSHARASGLVEISIHSPLDLPSRIEQEILERFAVGAHVIPVPDHASDVDRLDRVALSAARILGRFVDSNQTIGIAWGSTMSAMSRHLVPKATHNTEVVQLNGAGNGRTTGIVYASELLRRFGDAFGARVQQFPVPAFFDDPETRRAFWRERSTRRLLDLQERMDVALFGVGSPFAEVPSHVYQGGYLERADYEGLSREGAVGDVATVFYRADGSTDGISLNERATGPDFSVLRRAPRRICVVSGRAKLASLRGALAAGLITDLIVDEGTARALVESPSDRESPEDRE</sequence>
<feature type="domain" description="Sugar-binding" evidence="5">
    <location>
        <begin position="76"/>
        <end position="328"/>
    </location>
</feature>
<evidence type="ECO:0000256" key="1">
    <source>
        <dbReference type="ARBA" id="ARBA00010466"/>
    </source>
</evidence>
<dbReference type="SUPFAM" id="SSF88659">
    <property type="entry name" value="Sigma3 and sigma4 domains of RNA polymerase sigma factors"/>
    <property type="match status" value="1"/>
</dbReference>
<dbReference type="EMBL" id="JACCFI010000001">
    <property type="protein sequence ID" value="NYG20578.1"/>
    <property type="molecule type" value="Genomic_DNA"/>
</dbReference>
<reference evidence="6 7" key="1">
    <citation type="submission" date="2020-07" db="EMBL/GenBank/DDBJ databases">
        <title>Sequencing the genomes of 1000 actinobacteria strains.</title>
        <authorList>
            <person name="Klenk H.-P."/>
        </authorList>
    </citation>
    <scope>NUCLEOTIDE SEQUENCE [LARGE SCALE GENOMIC DNA]</scope>
    <source>
        <strain evidence="6 7">DSM 8598</strain>
    </source>
</reference>
<dbReference type="GO" id="GO:0030246">
    <property type="term" value="F:carbohydrate binding"/>
    <property type="evidence" value="ECO:0007669"/>
    <property type="project" value="InterPro"/>
</dbReference>
<comment type="similarity">
    <text evidence="1">Belongs to the SorC transcriptional regulatory family.</text>
</comment>
<dbReference type="RefSeq" id="WP_179550679.1">
    <property type="nucleotide sequence ID" value="NZ_JACCFI010000001.1"/>
</dbReference>
<organism evidence="6 7">
    <name type="scientific">Agromyces hippuratus</name>
    <dbReference type="NCBI Taxonomy" id="286438"/>
    <lineage>
        <taxon>Bacteria</taxon>
        <taxon>Bacillati</taxon>
        <taxon>Actinomycetota</taxon>
        <taxon>Actinomycetes</taxon>
        <taxon>Micrococcales</taxon>
        <taxon>Microbacteriaceae</taxon>
        <taxon>Agromyces</taxon>
    </lineage>
</organism>
<keyword evidence="4" id="KW-0804">Transcription</keyword>
<keyword evidence="2" id="KW-0805">Transcription regulation</keyword>
<keyword evidence="7" id="KW-1185">Reference proteome</keyword>
<dbReference type="PANTHER" id="PTHR34294">
    <property type="entry name" value="TRANSCRIPTIONAL REGULATOR-RELATED"/>
    <property type="match status" value="1"/>
</dbReference>
<dbReference type="Pfam" id="PF04198">
    <property type="entry name" value="Sugar-bind"/>
    <property type="match status" value="1"/>
</dbReference>
<gene>
    <name evidence="6" type="ORF">BJY17_001325</name>
</gene>
<evidence type="ECO:0000313" key="7">
    <source>
        <dbReference type="Proteomes" id="UP000549066"/>
    </source>
</evidence>
<evidence type="ECO:0000256" key="4">
    <source>
        <dbReference type="ARBA" id="ARBA00023163"/>
    </source>
</evidence>
<dbReference type="InterPro" id="IPR037171">
    <property type="entry name" value="NagB/RpiA_transferase-like"/>
</dbReference>
<evidence type="ECO:0000256" key="2">
    <source>
        <dbReference type="ARBA" id="ARBA00023015"/>
    </source>
</evidence>
<protein>
    <submittedName>
        <fullName evidence="6">DNA-binding transcriptional regulator LsrR (DeoR family)</fullName>
    </submittedName>
</protein>
<keyword evidence="3 6" id="KW-0238">DNA-binding</keyword>
<dbReference type="Gene3D" id="3.40.50.1360">
    <property type="match status" value="1"/>
</dbReference>
<evidence type="ECO:0000256" key="3">
    <source>
        <dbReference type="ARBA" id="ARBA00023125"/>
    </source>
</evidence>
<dbReference type="Proteomes" id="UP000549066">
    <property type="component" value="Unassembled WGS sequence"/>
</dbReference>
<proteinExistence type="inferred from homology"/>
<dbReference type="InterPro" id="IPR051054">
    <property type="entry name" value="SorC_transcr_regulators"/>
</dbReference>
<accession>A0A852WSP0</accession>